<reference evidence="2 3" key="1">
    <citation type="submission" date="2020-08" db="EMBL/GenBank/DDBJ databases">
        <title>Streptomyces sp. PSKA01 genome sequencing and assembly.</title>
        <authorList>
            <person name="Mandal S."/>
            <person name="Maiti P.K."/>
            <person name="Das P."/>
        </authorList>
    </citation>
    <scope>NUCLEOTIDE SEQUENCE [LARGE SCALE GENOMIC DNA]</scope>
    <source>
        <strain evidence="2 3">PSKA01</strain>
    </source>
</reference>
<accession>A0A7X1MFK0</accession>
<dbReference type="Gene3D" id="3.20.19.10">
    <property type="entry name" value="Aconitase, domain 4"/>
    <property type="match status" value="1"/>
</dbReference>
<dbReference type="RefSeq" id="WP_186286731.1">
    <property type="nucleotide sequence ID" value="NZ_JACMSF010000059.1"/>
</dbReference>
<protein>
    <submittedName>
        <fullName evidence="2">Uncharacterized protein</fullName>
    </submittedName>
</protein>
<feature type="region of interest" description="Disordered" evidence="1">
    <location>
        <begin position="135"/>
        <end position="160"/>
    </location>
</feature>
<comment type="caution">
    <text evidence="2">The sequence shown here is derived from an EMBL/GenBank/DDBJ whole genome shotgun (WGS) entry which is preliminary data.</text>
</comment>
<dbReference type="Proteomes" id="UP000584670">
    <property type="component" value="Unassembled WGS sequence"/>
</dbReference>
<organism evidence="2 3">
    <name type="scientific">Streptomyces cupreus</name>
    <dbReference type="NCBI Taxonomy" id="2759956"/>
    <lineage>
        <taxon>Bacteria</taxon>
        <taxon>Bacillati</taxon>
        <taxon>Actinomycetota</taxon>
        <taxon>Actinomycetes</taxon>
        <taxon>Kitasatosporales</taxon>
        <taxon>Streptomycetaceae</taxon>
        <taxon>Streptomyces</taxon>
    </lineage>
</organism>
<dbReference type="SUPFAM" id="SSF52016">
    <property type="entry name" value="LeuD/IlvD-like"/>
    <property type="match status" value="1"/>
</dbReference>
<evidence type="ECO:0000256" key="1">
    <source>
        <dbReference type="SAM" id="MobiDB-lite"/>
    </source>
</evidence>
<dbReference type="EMBL" id="JACMSF010000059">
    <property type="protein sequence ID" value="MBC2906790.1"/>
    <property type="molecule type" value="Genomic_DNA"/>
</dbReference>
<dbReference type="InterPro" id="IPR015928">
    <property type="entry name" value="Aconitase/3IPM_dehydase_swvl"/>
</dbReference>
<evidence type="ECO:0000313" key="2">
    <source>
        <dbReference type="EMBL" id="MBC2906790.1"/>
    </source>
</evidence>
<proteinExistence type="predicted"/>
<evidence type="ECO:0000313" key="3">
    <source>
        <dbReference type="Proteomes" id="UP000584670"/>
    </source>
</evidence>
<feature type="compositionally biased region" description="Polar residues" evidence="1">
    <location>
        <begin position="7"/>
        <end position="27"/>
    </location>
</feature>
<gene>
    <name evidence="2" type="ORF">H4N64_35775</name>
</gene>
<dbReference type="AlphaFoldDB" id="A0A7X1MFK0"/>
<sequence>MTWEFGQHQTSTGASTPTSNHPNYASLNRSNIPKLAEFTFTRLDPDYARRAADLANFGVLPLEFDRPADYDRINPGDRLRLENLHAALAPRAEPRLRLHNTTKDETYRVRHHLSDGRRRTVLAGGTIAALAREEQQHPEAPGADLLATSADAGDFTHNGG</sequence>
<feature type="region of interest" description="Disordered" evidence="1">
    <location>
        <begin position="1"/>
        <end position="27"/>
    </location>
</feature>
<name>A0A7X1MFK0_9ACTN</name>
<keyword evidence="3" id="KW-1185">Reference proteome</keyword>